<feature type="binding site" evidence="4">
    <location>
        <position position="97"/>
    </location>
    <ligand>
        <name>[4Fe-4S] cluster</name>
        <dbReference type="ChEBI" id="CHEBI:49883"/>
    </ligand>
</feature>
<evidence type="ECO:0000256" key="3">
    <source>
        <dbReference type="ARBA" id="ARBA00024327"/>
    </source>
</evidence>
<gene>
    <name evidence="4" type="primary">cysH</name>
    <name evidence="6" type="ORF">PXX05_05630</name>
</gene>
<evidence type="ECO:0000313" key="7">
    <source>
        <dbReference type="Proteomes" id="UP001222087"/>
    </source>
</evidence>
<evidence type="ECO:0000313" key="6">
    <source>
        <dbReference type="EMBL" id="WED44266.1"/>
    </source>
</evidence>
<protein>
    <recommendedName>
        <fullName evidence="4">Adenosine 5'-phosphosulfate reductase</fullName>
        <shortName evidence="4">APS reductase</shortName>
        <ecNumber evidence="4">1.8.4.10</ecNumber>
    </recommendedName>
    <alternativeName>
        <fullName evidence="4">5'-adenylylsulfate reductase</fullName>
    </alternativeName>
    <alternativeName>
        <fullName evidence="4">Thioredoxin-dependent 5'-adenylylsulfate reductase</fullName>
    </alternativeName>
</protein>
<name>A0ABY8AX15_9GAMM</name>
<reference evidence="6 7" key="1">
    <citation type="submission" date="2023-02" db="EMBL/GenBank/DDBJ databases">
        <title>Genome Sequence of L. cardiaca H63T.</title>
        <authorList>
            <person name="Lopez A.E."/>
            <person name="Cianciotto N.P."/>
        </authorList>
    </citation>
    <scope>NUCLEOTIDE SEQUENCE [LARGE SCALE GENOMIC DNA]</scope>
    <source>
        <strain evidence="6 7">H63</strain>
    </source>
</reference>
<dbReference type="EC" id="1.8.4.10" evidence="4"/>
<dbReference type="Gene3D" id="3.40.50.620">
    <property type="entry name" value="HUPs"/>
    <property type="match status" value="1"/>
</dbReference>
<dbReference type="Proteomes" id="UP001222087">
    <property type="component" value="Chromosome"/>
</dbReference>
<dbReference type="EMBL" id="CP119078">
    <property type="protein sequence ID" value="WED44266.1"/>
    <property type="molecule type" value="Genomic_DNA"/>
</dbReference>
<feature type="active site" description="Nucleophile; cysteine thiosulfonate intermediate" evidence="4">
    <location>
        <position position="207"/>
    </location>
</feature>
<dbReference type="RefSeq" id="WP_275090083.1">
    <property type="nucleotide sequence ID" value="NZ_CP119078.1"/>
</dbReference>
<dbReference type="PIRSF" id="PIRSF000857">
    <property type="entry name" value="PAPS_reductase"/>
    <property type="match status" value="1"/>
</dbReference>
<keyword evidence="4" id="KW-0479">Metal-binding</keyword>
<feature type="binding site" evidence="4">
    <location>
        <position position="178"/>
    </location>
    <ligand>
        <name>[4Fe-4S] cluster</name>
        <dbReference type="ChEBI" id="CHEBI:49883"/>
    </ligand>
</feature>
<dbReference type="Pfam" id="PF01507">
    <property type="entry name" value="PAPS_reduct"/>
    <property type="match status" value="1"/>
</dbReference>
<comment type="similarity">
    <text evidence="1 4">Belongs to the PAPS reductase family. CysH subfamily.</text>
</comment>
<dbReference type="PANTHER" id="PTHR46509:SF1">
    <property type="entry name" value="PHOSPHOADENOSINE PHOSPHOSULFATE REDUCTASE"/>
    <property type="match status" value="1"/>
</dbReference>
<organism evidence="6 7">
    <name type="scientific">Legionella cardiaca</name>
    <dbReference type="NCBI Taxonomy" id="1071983"/>
    <lineage>
        <taxon>Bacteria</taxon>
        <taxon>Pseudomonadati</taxon>
        <taxon>Pseudomonadota</taxon>
        <taxon>Gammaproteobacteria</taxon>
        <taxon>Legionellales</taxon>
        <taxon>Legionellaceae</taxon>
        <taxon>Legionella</taxon>
    </lineage>
</organism>
<comment type="cofactor">
    <cofactor evidence="4">
        <name>[4Fe-4S] cluster</name>
        <dbReference type="ChEBI" id="CHEBI:49883"/>
    </cofactor>
    <text evidence="4">Binds 1 [4Fe-4S] cluster per subunit.</text>
</comment>
<proteinExistence type="inferred from homology"/>
<dbReference type="HAMAP" id="MF_00063">
    <property type="entry name" value="CysH"/>
    <property type="match status" value="1"/>
</dbReference>
<accession>A0ABY8AX15</accession>
<evidence type="ECO:0000256" key="4">
    <source>
        <dbReference type="HAMAP-Rule" id="MF_00063"/>
    </source>
</evidence>
<keyword evidence="7" id="KW-1185">Reference proteome</keyword>
<feature type="binding site" evidence="4">
    <location>
        <position position="181"/>
    </location>
    <ligand>
        <name>[4Fe-4S] cluster</name>
        <dbReference type="ChEBI" id="CHEBI:49883"/>
    </ligand>
</feature>
<dbReference type="InterPro" id="IPR014729">
    <property type="entry name" value="Rossmann-like_a/b/a_fold"/>
</dbReference>
<evidence type="ECO:0000256" key="1">
    <source>
        <dbReference type="ARBA" id="ARBA00009732"/>
    </source>
</evidence>
<comment type="pathway">
    <text evidence="3 4">Sulfur metabolism; hydrogen sulfide biosynthesis; sulfite from sulfate.</text>
</comment>
<keyword evidence="4" id="KW-0411">Iron-sulfur</keyword>
<evidence type="ECO:0000256" key="2">
    <source>
        <dbReference type="ARBA" id="ARBA00023002"/>
    </source>
</evidence>
<evidence type="ECO:0000259" key="5">
    <source>
        <dbReference type="Pfam" id="PF01507"/>
    </source>
</evidence>
<comment type="function">
    <text evidence="4">Catalyzes the formation of sulfite from adenosine 5'-phosphosulfate (APS) using thioredoxin as an electron donor.</text>
</comment>
<dbReference type="SUPFAM" id="SSF52402">
    <property type="entry name" value="Adenine nucleotide alpha hydrolases-like"/>
    <property type="match status" value="1"/>
</dbReference>
<dbReference type="NCBIfam" id="NF002537">
    <property type="entry name" value="PRK02090.1"/>
    <property type="match status" value="1"/>
</dbReference>
<keyword evidence="4" id="KW-0408">Iron</keyword>
<dbReference type="PANTHER" id="PTHR46509">
    <property type="entry name" value="PHOSPHOADENOSINE PHOSPHOSULFATE REDUCTASE"/>
    <property type="match status" value="1"/>
</dbReference>
<keyword evidence="4" id="KW-0963">Cytoplasm</keyword>
<feature type="binding site" evidence="4">
    <location>
        <position position="98"/>
    </location>
    <ligand>
        <name>[4Fe-4S] cluster</name>
        <dbReference type="ChEBI" id="CHEBI:49883"/>
    </ligand>
</feature>
<dbReference type="InterPro" id="IPR004511">
    <property type="entry name" value="PAPS/APS_Rdtase"/>
</dbReference>
<sequence length="216" mass="24990">MRYVDKVQFARKLVIQTAKKYTLEQLFLASSFGKDSVVLMHIVTSIIPNVTVLSLISDTEFQETYDYIDRLIQQWNINCKKIYFQQREYVQENPHTCCRDKKVAAMKQAVQDRECWFSGVRNTEGKTRANIQPIESAQGLEKVNPLVYFTELDIWRYIAVNHIDVHPLYAQGYRSLGCKNCSQKEIDSAEHERDGRWGGTECQGGECGIHTEILKT</sequence>
<feature type="domain" description="Phosphoadenosine phosphosulphate reductase" evidence="5">
    <location>
        <begin position="25"/>
        <end position="183"/>
    </location>
</feature>
<keyword evidence="2 4" id="KW-0560">Oxidoreductase</keyword>
<dbReference type="GO" id="GO:0004604">
    <property type="term" value="F:phosphoadenylyl-sulfate reductase (thioredoxin) activity"/>
    <property type="evidence" value="ECO:0007669"/>
    <property type="project" value="UniProtKB-EC"/>
</dbReference>
<comment type="catalytic activity">
    <reaction evidence="4">
        <text>[thioredoxin]-disulfide + sulfite + AMP + 2 H(+) = adenosine 5'-phosphosulfate + [thioredoxin]-dithiol</text>
        <dbReference type="Rhea" id="RHEA:21976"/>
        <dbReference type="Rhea" id="RHEA-COMP:10698"/>
        <dbReference type="Rhea" id="RHEA-COMP:10700"/>
        <dbReference type="ChEBI" id="CHEBI:15378"/>
        <dbReference type="ChEBI" id="CHEBI:17359"/>
        <dbReference type="ChEBI" id="CHEBI:29950"/>
        <dbReference type="ChEBI" id="CHEBI:50058"/>
        <dbReference type="ChEBI" id="CHEBI:58243"/>
        <dbReference type="ChEBI" id="CHEBI:456215"/>
        <dbReference type="EC" id="1.8.4.10"/>
    </reaction>
</comment>
<dbReference type="InterPro" id="IPR002500">
    <property type="entry name" value="PAPS_reduct_dom"/>
</dbReference>
<comment type="subcellular location">
    <subcellularLocation>
        <location evidence="4">Cytoplasm</location>
    </subcellularLocation>
</comment>